<evidence type="ECO:0000259" key="3">
    <source>
        <dbReference type="Pfam" id="PF01557"/>
    </source>
</evidence>
<dbReference type="KEGG" id="vbl:L21SP4_01942"/>
<keyword evidence="5" id="KW-1185">Reference proteome</keyword>
<dbReference type="EC" id="4.3.2.3" evidence="4"/>
<dbReference type="STRING" id="1307763.L21SP4_01942"/>
<gene>
    <name evidence="4" type="ORF">L21SP4_01942</name>
</gene>
<dbReference type="Proteomes" id="UP000035268">
    <property type="component" value="Chromosome"/>
</dbReference>
<evidence type="ECO:0000313" key="4">
    <source>
        <dbReference type="EMBL" id="AKJ65177.1"/>
    </source>
</evidence>
<keyword evidence="4" id="KW-0456">Lyase</keyword>
<name>A0A0G3EIB1_9BACT</name>
<reference evidence="5" key="1">
    <citation type="submission" date="2015-02" db="EMBL/GenBank/DDBJ databases">
        <title>Description and complete genome sequence of the first cultured representative of the subdivision 5 of the Verrucomicrobia phylum.</title>
        <authorList>
            <person name="Spring S."/>
            <person name="Bunk B."/>
            <person name="Sproer C."/>
            <person name="Klenk H.-P."/>
        </authorList>
    </citation>
    <scope>NUCLEOTIDE SEQUENCE [LARGE SCALE GENOMIC DNA]</scope>
    <source>
        <strain evidence="5">L21-Fru-AB</strain>
    </source>
</reference>
<feature type="domain" description="Fumarylacetoacetase-like C-terminal" evidence="3">
    <location>
        <begin position="77"/>
        <end position="280"/>
    </location>
</feature>
<reference evidence="4 5" key="2">
    <citation type="journal article" date="2016" name="ISME J.">
        <title>Characterization of the first cultured representative of Verrucomicrobia subdivision 5 indicates the proposal of a novel phylum.</title>
        <authorList>
            <person name="Spring S."/>
            <person name="Bunk B."/>
            <person name="Sproer C."/>
            <person name="Schumann P."/>
            <person name="Rohde M."/>
            <person name="Tindall B.J."/>
            <person name="Klenk H.P."/>
        </authorList>
    </citation>
    <scope>NUCLEOTIDE SEQUENCE [LARGE SCALE GENOMIC DNA]</scope>
    <source>
        <strain evidence="4 5">L21-Fru-AB</strain>
    </source>
</reference>
<organism evidence="4 5">
    <name type="scientific">Kiritimatiella glycovorans</name>
    <dbReference type="NCBI Taxonomy" id="1307763"/>
    <lineage>
        <taxon>Bacteria</taxon>
        <taxon>Pseudomonadati</taxon>
        <taxon>Kiritimatiellota</taxon>
        <taxon>Kiritimatiellia</taxon>
        <taxon>Kiritimatiellales</taxon>
        <taxon>Kiritimatiellaceae</taxon>
        <taxon>Kiritimatiella</taxon>
    </lineage>
</organism>
<dbReference type="EMBL" id="CP010904">
    <property type="protein sequence ID" value="AKJ65177.1"/>
    <property type="molecule type" value="Genomic_DNA"/>
</dbReference>
<sequence>MKLVRYGNAGEERPGVLLEDEVILDVRAAVFDIEDYDAHFFSHYGIARLESLVREKPGRTVRRDEVRLGPPVARPGKIIAVGENYADHAAEFGRPPPPEPILFSKPASALAGPEDLLKLPGKPAEIDAEVELAMVIGARAKNVPAAEAHNCIAGWTILNDLTDRRAQRTCSQWFAAKGHDGFAPLGPFLLTRDELPCTPELDLASELNGARMQSGNTRTMIFPPDRLIEYITLDRGITLEPGDVIATGTPPGIGAAQDPPRPLAEGDEMVLRIEGLGEQRLKTAAATPQSPRT</sequence>
<protein>
    <submittedName>
        <fullName evidence="4">Ureidoglycolate lyase</fullName>
        <ecNumber evidence="4">4.3.2.3</ecNumber>
    </submittedName>
</protein>
<dbReference type="InterPro" id="IPR011234">
    <property type="entry name" value="Fumarylacetoacetase-like_C"/>
</dbReference>
<dbReference type="SUPFAM" id="SSF56529">
    <property type="entry name" value="FAH"/>
    <property type="match status" value="1"/>
</dbReference>
<dbReference type="AlphaFoldDB" id="A0A0G3EIB1"/>
<dbReference type="PANTHER" id="PTHR42796">
    <property type="entry name" value="FUMARYLACETOACETATE HYDROLASE DOMAIN-CONTAINING PROTEIN 2A-RELATED"/>
    <property type="match status" value="1"/>
</dbReference>
<dbReference type="Pfam" id="PF01557">
    <property type="entry name" value="FAA_hydrolase"/>
    <property type="match status" value="1"/>
</dbReference>
<proteinExistence type="inferred from homology"/>
<keyword evidence="2" id="KW-0479">Metal-binding</keyword>
<dbReference type="InterPro" id="IPR036663">
    <property type="entry name" value="Fumarylacetoacetase_C_sf"/>
</dbReference>
<dbReference type="GO" id="GO:0046872">
    <property type="term" value="F:metal ion binding"/>
    <property type="evidence" value="ECO:0007669"/>
    <property type="project" value="UniProtKB-KW"/>
</dbReference>
<dbReference type="GO" id="GO:0050385">
    <property type="term" value="F:ureidoglycolate lyase activity"/>
    <property type="evidence" value="ECO:0007669"/>
    <property type="project" value="UniProtKB-EC"/>
</dbReference>
<dbReference type="GO" id="GO:0044281">
    <property type="term" value="P:small molecule metabolic process"/>
    <property type="evidence" value="ECO:0007669"/>
    <property type="project" value="UniProtKB-ARBA"/>
</dbReference>
<evidence type="ECO:0000256" key="1">
    <source>
        <dbReference type="ARBA" id="ARBA00010211"/>
    </source>
</evidence>
<dbReference type="InterPro" id="IPR051121">
    <property type="entry name" value="FAH"/>
</dbReference>
<dbReference type="PANTHER" id="PTHR42796:SF4">
    <property type="entry name" value="FUMARYLACETOACETATE HYDROLASE DOMAIN-CONTAINING PROTEIN 2A"/>
    <property type="match status" value="1"/>
</dbReference>
<evidence type="ECO:0000313" key="5">
    <source>
        <dbReference type="Proteomes" id="UP000035268"/>
    </source>
</evidence>
<dbReference type="Gene3D" id="3.90.850.10">
    <property type="entry name" value="Fumarylacetoacetase-like, C-terminal domain"/>
    <property type="match status" value="1"/>
</dbReference>
<dbReference type="OrthoDB" id="9805307at2"/>
<accession>A0A0G3EIB1</accession>
<evidence type="ECO:0000256" key="2">
    <source>
        <dbReference type="ARBA" id="ARBA00022723"/>
    </source>
</evidence>
<comment type="similarity">
    <text evidence="1">Belongs to the FAH family.</text>
</comment>
<dbReference type="RefSeq" id="WP_052882440.1">
    <property type="nucleotide sequence ID" value="NZ_CP010904.1"/>
</dbReference>